<keyword evidence="1" id="KW-1133">Transmembrane helix</keyword>
<evidence type="ECO:0000256" key="1">
    <source>
        <dbReference type="SAM" id="Phobius"/>
    </source>
</evidence>
<organism evidence="2 3">
    <name type="scientific">Methanocella arvoryzae (strain DSM 22066 / NBRC 105507 / MRE50)</name>
    <dbReference type="NCBI Taxonomy" id="351160"/>
    <lineage>
        <taxon>Archaea</taxon>
        <taxon>Methanobacteriati</taxon>
        <taxon>Methanobacteriota</taxon>
        <taxon>Stenosarchaea group</taxon>
        <taxon>Methanomicrobia</taxon>
        <taxon>Methanocellales</taxon>
        <taxon>Methanocellaceae</taxon>
        <taxon>Methanocella</taxon>
    </lineage>
</organism>
<reference evidence="2 3" key="1">
    <citation type="journal article" date="2006" name="Science">
        <title>Genome of rice cluster I archaea -- the key methane producers in the rice rhizosphere.</title>
        <authorList>
            <person name="Erkel C."/>
            <person name="Kube M."/>
            <person name="Reinhardt R."/>
            <person name="Liesack W."/>
        </authorList>
    </citation>
    <scope>NUCLEOTIDE SEQUENCE [LARGE SCALE GENOMIC DNA]</scope>
    <source>
        <strain evidence="3">DSM 22066 / NBRC 105507 / MRE50</strain>
    </source>
</reference>
<keyword evidence="3" id="KW-1185">Reference proteome</keyword>
<feature type="transmembrane region" description="Helical" evidence="1">
    <location>
        <begin position="12"/>
        <end position="40"/>
    </location>
</feature>
<evidence type="ECO:0000313" key="3">
    <source>
        <dbReference type="Proteomes" id="UP000000663"/>
    </source>
</evidence>
<dbReference type="eggNOG" id="arCOG02008">
    <property type="taxonomic scope" value="Archaea"/>
</dbReference>
<proteinExistence type="predicted"/>
<name>Q0W6R0_METAR</name>
<dbReference type="STRING" id="351160.RCIX507"/>
<feature type="transmembrane region" description="Helical" evidence="1">
    <location>
        <begin position="182"/>
        <end position="199"/>
    </location>
</feature>
<dbReference type="AlphaFoldDB" id="Q0W6R0"/>
<accession>Q0W6R0</accession>
<feature type="transmembrane region" description="Helical" evidence="1">
    <location>
        <begin position="100"/>
        <end position="119"/>
    </location>
</feature>
<feature type="transmembrane region" description="Helical" evidence="1">
    <location>
        <begin position="60"/>
        <end position="79"/>
    </location>
</feature>
<evidence type="ECO:0008006" key="4">
    <source>
        <dbReference type="Google" id="ProtNLM"/>
    </source>
</evidence>
<dbReference type="Proteomes" id="UP000000663">
    <property type="component" value="Chromosome"/>
</dbReference>
<keyword evidence="1" id="KW-0472">Membrane</keyword>
<dbReference type="OrthoDB" id="359511at2157"/>
<dbReference type="EMBL" id="AM114193">
    <property type="protein sequence ID" value="CAJ35933.1"/>
    <property type="molecule type" value="Genomic_DNA"/>
</dbReference>
<feature type="transmembrane region" description="Helical" evidence="1">
    <location>
        <begin position="157"/>
        <end position="176"/>
    </location>
</feature>
<evidence type="ECO:0000313" key="2">
    <source>
        <dbReference type="EMBL" id="CAJ35933.1"/>
    </source>
</evidence>
<dbReference type="KEGG" id="rci:RCIX507"/>
<gene>
    <name evidence="2" type="ORF">RCIX507</name>
</gene>
<sequence length="212" mass="22578">MPLVLPDLSKVPITGLSGIAAILVFCLFSGISIASYPGGFTPIDMWLGDYGFPDINPAGAAYYNLGSMLTGLLLIVFYTGLYQHSVASPARTSLRTAGQAAGVFSGISLFIAGYLTPAVMPGNLIASYAFFALTFLAIIFLHMAFRSRPFYSEATACMGLASVALIVLLGVTQALASIEPIVAEWCALFALISWIGLTSRDSYRRARGRCHD</sequence>
<dbReference type="GeneID" id="5144697"/>
<keyword evidence="1" id="KW-0812">Transmembrane</keyword>
<protein>
    <recommendedName>
        <fullName evidence="4">DUF998 domain-containing protein</fullName>
    </recommendedName>
</protein>
<feature type="transmembrane region" description="Helical" evidence="1">
    <location>
        <begin position="125"/>
        <end position="145"/>
    </location>
</feature>
<dbReference type="RefSeq" id="WP_012036572.1">
    <property type="nucleotide sequence ID" value="NC_009464.1"/>
</dbReference>